<feature type="chain" id="PRO_5035860208" description="CST complex subunit CTC1" evidence="9">
    <location>
        <begin position="23"/>
        <end position="1334"/>
    </location>
</feature>
<keyword evidence="6" id="KW-0779">Telomere</keyword>
<accession>A0A8T3B4J0</accession>
<protein>
    <recommendedName>
        <fullName evidence="4">CST complex subunit CTC1</fullName>
    </recommendedName>
</protein>
<name>A0A8T3B4J0_DENNO</name>
<evidence type="ECO:0000256" key="8">
    <source>
        <dbReference type="ARBA" id="ARBA00023242"/>
    </source>
</evidence>
<keyword evidence="11" id="KW-1185">Reference proteome</keyword>
<evidence type="ECO:0000256" key="7">
    <source>
        <dbReference type="ARBA" id="ARBA00023125"/>
    </source>
</evidence>
<dbReference type="GO" id="GO:0045740">
    <property type="term" value="P:positive regulation of DNA replication"/>
    <property type="evidence" value="ECO:0007669"/>
    <property type="project" value="TreeGrafter"/>
</dbReference>
<dbReference type="GO" id="GO:0042162">
    <property type="term" value="F:telomeric DNA binding"/>
    <property type="evidence" value="ECO:0007669"/>
    <property type="project" value="TreeGrafter"/>
</dbReference>
<dbReference type="Proteomes" id="UP000829196">
    <property type="component" value="Unassembled WGS sequence"/>
</dbReference>
<proteinExistence type="inferred from homology"/>
<dbReference type="GO" id="GO:0003697">
    <property type="term" value="F:single-stranded DNA binding"/>
    <property type="evidence" value="ECO:0007669"/>
    <property type="project" value="TreeGrafter"/>
</dbReference>
<reference evidence="10" key="1">
    <citation type="journal article" date="2022" name="Front. Genet.">
        <title>Chromosome-Scale Assembly of the Dendrobium nobile Genome Provides Insights Into the Molecular Mechanism of the Biosynthesis of the Medicinal Active Ingredient of Dendrobium.</title>
        <authorList>
            <person name="Xu Q."/>
            <person name="Niu S.-C."/>
            <person name="Li K.-L."/>
            <person name="Zheng P.-J."/>
            <person name="Zhang X.-J."/>
            <person name="Jia Y."/>
            <person name="Liu Y."/>
            <person name="Niu Y.-X."/>
            <person name="Yu L.-H."/>
            <person name="Chen D.-F."/>
            <person name="Zhang G.-Q."/>
        </authorList>
    </citation>
    <scope>NUCLEOTIDE SEQUENCE</scope>
    <source>
        <tissue evidence="10">Leaf</tissue>
    </source>
</reference>
<evidence type="ECO:0000256" key="5">
    <source>
        <dbReference type="ARBA" id="ARBA00022454"/>
    </source>
</evidence>
<organism evidence="10 11">
    <name type="scientific">Dendrobium nobile</name>
    <name type="common">Orchid</name>
    <dbReference type="NCBI Taxonomy" id="94219"/>
    <lineage>
        <taxon>Eukaryota</taxon>
        <taxon>Viridiplantae</taxon>
        <taxon>Streptophyta</taxon>
        <taxon>Embryophyta</taxon>
        <taxon>Tracheophyta</taxon>
        <taxon>Spermatophyta</taxon>
        <taxon>Magnoliopsida</taxon>
        <taxon>Liliopsida</taxon>
        <taxon>Asparagales</taxon>
        <taxon>Orchidaceae</taxon>
        <taxon>Epidendroideae</taxon>
        <taxon>Malaxideae</taxon>
        <taxon>Dendrobiinae</taxon>
        <taxon>Dendrobium</taxon>
    </lineage>
</organism>
<dbReference type="InterPro" id="IPR042617">
    <property type="entry name" value="CTC1-like"/>
</dbReference>
<feature type="signal peptide" evidence="9">
    <location>
        <begin position="1"/>
        <end position="22"/>
    </location>
</feature>
<dbReference type="GO" id="GO:0010833">
    <property type="term" value="P:telomere maintenance via telomere lengthening"/>
    <property type="evidence" value="ECO:0007669"/>
    <property type="project" value="TreeGrafter"/>
</dbReference>
<comment type="similarity">
    <text evidence="3">Belongs to the CTC1 family.</text>
</comment>
<evidence type="ECO:0000256" key="6">
    <source>
        <dbReference type="ARBA" id="ARBA00022895"/>
    </source>
</evidence>
<keyword evidence="7" id="KW-0238">DNA-binding</keyword>
<keyword evidence="9" id="KW-0732">Signal</keyword>
<comment type="subcellular location">
    <subcellularLocation>
        <location evidence="2">Chromosome</location>
        <location evidence="2">Telomere</location>
    </subcellularLocation>
    <subcellularLocation>
        <location evidence="1">Nucleus</location>
    </subcellularLocation>
</comment>
<dbReference type="InterPro" id="IPR028262">
    <property type="entry name" value="CTC1_plant"/>
</dbReference>
<evidence type="ECO:0000256" key="1">
    <source>
        <dbReference type="ARBA" id="ARBA00004123"/>
    </source>
</evidence>
<dbReference type="OrthoDB" id="2314520at2759"/>
<dbReference type="PANTHER" id="PTHR14865:SF2">
    <property type="entry name" value="CST COMPLEX SUBUNIT CTC1"/>
    <property type="match status" value="1"/>
</dbReference>
<dbReference type="GO" id="GO:1990879">
    <property type="term" value="C:CST complex"/>
    <property type="evidence" value="ECO:0007669"/>
    <property type="project" value="TreeGrafter"/>
</dbReference>
<dbReference type="Pfam" id="PF15491">
    <property type="entry name" value="CTC1_2"/>
    <property type="match status" value="1"/>
</dbReference>
<sequence>MAEVRIITISDLLSLSLPLTGATDLSLSLSSCSPPLKKHKHQPAQVIDADSLTNLLICNKQLNPELFFTPFKCPVVLVGTVDLPTDPSDHFFSFCDGSSSVSCAILDLDLSIIGCKVHVLAWNFLPFKDRRGGLLEVIRWSTFSPSLAMPKDMPVLSLRKGVELSSKKGVVGVLRSVSPVFTVPCRNTGSDSDSIGFLAELFTCKCNLCSKSFYMYRFDYSLWNQNSHCFAVSDFVYFLEPSSGWRLALAKLVGKVVMVSGLKRKMIFVGEKISYAMYVTPLETSVSLGRLPLEAMQLGEDVREKMIEDSAVYNGIITRVYMQGMAVELDDKVWLLVTDSNLAPLAALRVGAIISIQNFQLVRSVLSWIETNLLVCCSRTTIDVKSFSISDTRCHFRSQSPSLLLRFIESLTPTAKFWLLLLISCFRRKFAKFLSNKEILGSRNKEGLVQAYARAHLHSNFIQPQHGIFMDFCQHGQSAFKYEKIGPPLKLVVPLSNFIIKCEVIWASLLKEIPCHGGKPTIVDNVPCEGIPSSPTVRRIVSNDIFGCILMGIIKITSSGKLQFFDSTGSIDVVIPDIVSGFHCQGIHEVKEFKVVLEGPSMQVESSELHSAELLSCRSFFDELPVKKKISQLVVYVVFYLKNSTCLNAPINLPLCTVDKSNTNASGIAHLLLVTHKFPAAKNCEFDSDASHSSSLFSEALLLPYDAIFHNEDAHNHPSGHSLQKLDGEPVYLSELNIPELRCCRKPNFIESTWDSPDSKYDLKRAELRPVFACLLTFGSSPQKPHFTGYLCSRGCSVLENKSVGLHPVLLEFISDSFIKYQSLQIGGYYMMKCSKECPLCFQKVKNKETSSKVLLSSKTSLWKVFFSFGMDQHQEQPRYQTSSDNLIREYQTDLVNVCESDLEFQPSCTLLNDISDVHLAISRDSMAPLSQIDLLKEELLNHFSMLQEVLTVTSFIQIMKSDKSSSSSRANSQHGSLVNSNLISIRGNIETMHLFFKFGSFISNENVVHSHRRDECICLHVYDDQNMIYIQGKLHHYTYPVGLGPGVNATFHRVLLKCSSDGFPKLVLTSVSFVVINSVKETGFLYRKRLTTRPQFDRNSEDSLNSVSLSLISNLIQLMDIKRVRLLSRVVTIHYLVLEKLELDHGRSGSRMEIKMPSIKISLAGFLLDDGSSLCCCWADGERAEMLLGLDKISCHPFFQFGDNSVKKSFRYHETIGHQVENMLRKHQKVIMKNNRAVPDVSSLDFTFYVDSSEIFSSAEESLLRFVISNACQGSTFNISGHLMDSTALGLLDMESKDLQDIVRPLPNIWVAEIQHNNSLKQARKLLDELSTG</sequence>
<dbReference type="EMBL" id="JAGYWB010000011">
    <property type="protein sequence ID" value="KAI0504497.1"/>
    <property type="molecule type" value="Genomic_DNA"/>
</dbReference>
<keyword evidence="5" id="KW-0158">Chromosome</keyword>
<comment type="caution">
    <text evidence="10">The sequence shown here is derived from an EMBL/GenBank/DDBJ whole genome shotgun (WGS) entry which is preliminary data.</text>
</comment>
<keyword evidence="8" id="KW-0539">Nucleus</keyword>
<evidence type="ECO:0000256" key="4">
    <source>
        <dbReference type="ARBA" id="ARBA00016175"/>
    </source>
</evidence>
<evidence type="ECO:0000256" key="2">
    <source>
        <dbReference type="ARBA" id="ARBA00004574"/>
    </source>
</evidence>
<gene>
    <name evidence="10" type="ORF">KFK09_015449</name>
</gene>
<evidence type="ECO:0000256" key="9">
    <source>
        <dbReference type="SAM" id="SignalP"/>
    </source>
</evidence>
<evidence type="ECO:0000313" key="10">
    <source>
        <dbReference type="EMBL" id="KAI0504497.1"/>
    </source>
</evidence>
<evidence type="ECO:0000256" key="3">
    <source>
        <dbReference type="ARBA" id="ARBA00006332"/>
    </source>
</evidence>
<evidence type="ECO:0000313" key="11">
    <source>
        <dbReference type="Proteomes" id="UP000829196"/>
    </source>
</evidence>
<dbReference type="PANTHER" id="PTHR14865">
    <property type="entry name" value="CST COMPLEX SUBUNIT CTC1"/>
    <property type="match status" value="1"/>
</dbReference>